<organism evidence="2 3">
    <name type="scientific">Photobacterium leiognathi lrivu.4.1</name>
    <dbReference type="NCBI Taxonomy" id="1248232"/>
    <lineage>
        <taxon>Bacteria</taxon>
        <taxon>Pseudomonadati</taxon>
        <taxon>Pseudomonadota</taxon>
        <taxon>Gammaproteobacteria</taxon>
        <taxon>Vibrionales</taxon>
        <taxon>Vibrionaceae</taxon>
        <taxon>Photobacterium</taxon>
    </lineage>
</organism>
<sequence>MTRLFCICVLIITADFAVFSAIACWELDRQPGRISPPLPYSKASSEMTRLFCICISVITAGFAVFNAIDVGSWINSPQLSSKSSSEMTRLFAFLFKKKHRVVIHLSSLHSYFSSLLW</sequence>
<protein>
    <submittedName>
        <fullName evidence="2">Uncharacterized protein</fullName>
    </submittedName>
</protein>
<dbReference type="EMBL" id="DF196819">
    <property type="protein sequence ID" value="GAD30645.1"/>
    <property type="molecule type" value="Genomic_DNA"/>
</dbReference>
<dbReference type="Proteomes" id="UP000030675">
    <property type="component" value="Unassembled WGS sequence"/>
</dbReference>
<dbReference type="AlphaFoldDB" id="A0A0U1P8A1"/>
<evidence type="ECO:0000256" key="1">
    <source>
        <dbReference type="SAM" id="Phobius"/>
    </source>
</evidence>
<keyword evidence="1" id="KW-0812">Transmembrane</keyword>
<accession>A0A0U1P8A1</accession>
<gene>
    <name evidence="2" type="ORF">PLEI_2301</name>
</gene>
<dbReference type="HOGENOM" id="CLU_2082636_0_0_6"/>
<reference evidence="3" key="1">
    <citation type="submission" date="2012-12" db="EMBL/GenBank/DDBJ databases">
        <title>Genome Sequence of Photobacterium leiognathi lrivu.4.1.</title>
        <authorList>
            <person name="Urbanczyk H."/>
            <person name="Ogura Y."/>
            <person name="Hayashi T."/>
            <person name="Dunlap P.V."/>
        </authorList>
    </citation>
    <scope>NUCLEOTIDE SEQUENCE [LARGE SCALE GENOMIC DNA]</scope>
    <source>
        <strain evidence="3">lrivu.4.1</strain>
    </source>
</reference>
<keyword evidence="1" id="KW-0472">Membrane</keyword>
<proteinExistence type="predicted"/>
<name>A0A0U1P8A1_PHOLE</name>
<evidence type="ECO:0000313" key="2">
    <source>
        <dbReference type="EMBL" id="GAD30645.1"/>
    </source>
</evidence>
<feature type="transmembrane region" description="Helical" evidence="1">
    <location>
        <begin position="47"/>
        <end position="68"/>
    </location>
</feature>
<evidence type="ECO:0000313" key="3">
    <source>
        <dbReference type="Proteomes" id="UP000030675"/>
    </source>
</evidence>
<keyword evidence="1" id="KW-1133">Transmembrane helix</keyword>